<dbReference type="SUPFAM" id="SSF46689">
    <property type="entry name" value="Homeodomain-like"/>
    <property type="match status" value="1"/>
</dbReference>
<feature type="DNA-binding region" description="H-T-H motif" evidence="4">
    <location>
        <begin position="28"/>
        <end position="47"/>
    </location>
</feature>
<dbReference type="PANTHER" id="PTHR30055:SF146">
    <property type="entry name" value="HTH-TYPE TRANSCRIPTIONAL DUAL REGULATOR CECR"/>
    <property type="match status" value="1"/>
</dbReference>
<feature type="domain" description="HTH tetR-type" evidence="5">
    <location>
        <begin position="6"/>
        <end position="65"/>
    </location>
</feature>
<name>A0A2T3PD76_9GAMM</name>
<comment type="caution">
    <text evidence="6">The sequence shown here is derived from an EMBL/GenBank/DDBJ whole genome shotgun (WGS) entry which is preliminary data.</text>
</comment>
<dbReference type="PRINTS" id="PR00455">
    <property type="entry name" value="HTHTETR"/>
</dbReference>
<dbReference type="FunFam" id="1.10.10.60:FF:000141">
    <property type="entry name" value="TetR family transcriptional regulator"/>
    <property type="match status" value="1"/>
</dbReference>
<dbReference type="Pfam" id="PF00440">
    <property type="entry name" value="TetR_N"/>
    <property type="match status" value="1"/>
</dbReference>
<accession>A0A2T3PD76</accession>
<dbReference type="STRING" id="680026.AB733_01955"/>
<evidence type="ECO:0000256" key="2">
    <source>
        <dbReference type="ARBA" id="ARBA00023125"/>
    </source>
</evidence>
<dbReference type="PROSITE" id="PS50977">
    <property type="entry name" value="HTH_TETR_2"/>
    <property type="match status" value="1"/>
</dbReference>
<dbReference type="GO" id="GO:0000976">
    <property type="term" value="F:transcription cis-regulatory region binding"/>
    <property type="evidence" value="ECO:0007669"/>
    <property type="project" value="TreeGrafter"/>
</dbReference>
<organism evidence="6 7">
    <name type="scientific">Photobacterium swingsii</name>
    <dbReference type="NCBI Taxonomy" id="680026"/>
    <lineage>
        <taxon>Bacteria</taxon>
        <taxon>Pseudomonadati</taxon>
        <taxon>Pseudomonadota</taxon>
        <taxon>Gammaproteobacteria</taxon>
        <taxon>Vibrionales</taxon>
        <taxon>Vibrionaceae</taxon>
        <taxon>Photobacterium</taxon>
    </lineage>
</organism>
<proteinExistence type="predicted"/>
<dbReference type="InterPro" id="IPR009057">
    <property type="entry name" value="Homeodomain-like_sf"/>
</dbReference>
<protein>
    <submittedName>
        <fullName evidence="6">TetR family transcriptional regulator</fullName>
    </submittedName>
</protein>
<reference evidence="6 7" key="1">
    <citation type="submission" date="2018-01" db="EMBL/GenBank/DDBJ databases">
        <title>Whole genome sequencing of Histamine producing bacteria.</title>
        <authorList>
            <person name="Butler K."/>
        </authorList>
    </citation>
    <scope>NUCLEOTIDE SEQUENCE [LARGE SCALE GENOMIC DNA]</scope>
    <source>
        <strain evidence="6 7">DSM 24669</strain>
    </source>
</reference>
<dbReference type="InterPro" id="IPR050109">
    <property type="entry name" value="HTH-type_TetR-like_transc_reg"/>
</dbReference>
<dbReference type="InterPro" id="IPR001647">
    <property type="entry name" value="HTH_TetR"/>
</dbReference>
<dbReference type="PANTHER" id="PTHR30055">
    <property type="entry name" value="HTH-TYPE TRANSCRIPTIONAL REGULATOR RUTR"/>
    <property type="match status" value="1"/>
</dbReference>
<dbReference type="Proteomes" id="UP000240481">
    <property type="component" value="Unassembled WGS sequence"/>
</dbReference>
<dbReference type="InterPro" id="IPR039536">
    <property type="entry name" value="TetR_C_Proteobacteria"/>
</dbReference>
<dbReference type="Gene3D" id="1.10.10.60">
    <property type="entry name" value="Homeodomain-like"/>
    <property type="match status" value="1"/>
</dbReference>
<gene>
    <name evidence="6" type="ORF">C9I94_03850</name>
</gene>
<evidence type="ECO:0000256" key="1">
    <source>
        <dbReference type="ARBA" id="ARBA00023015"/>
    </source>
</evidence>
<dbReference type="GO" id="GO:0003700">
    <property type="term" value="F:DNA-binding transcription factor activity"/>
    <property type="evidence" value="ECO:0007669"/>
    <property type="project" value="TreeGrafter"/>
</dbReference>
<dbReference type="AlphaFoldDB" id="A0A2T3PD76"/>
<evidence type="ECO:0000259" key="5">
    <source>
        <dbReference type="PROSITE" id="PS50977"/>
    </source>
</evidence>
<evidence type="ECO:0000313" key="6">
    <source>
        <dbReference type="EMBL" id="PSW27117.1"/>
    </source>
</evidence>
<evidence type="ECO:0000256" key="3">
    <source>
        <dbReference type="ARBA" id="ARBA00023163"/>
    </source>
</evidence>
<keyword evidence="1" id="KW-0805">Transcription regulation</keyword>
<evidence type="ECO:0000256" key="4">
    <source>
        <dbReference type="PROSITE-ProRule" id="PRU00335"/>
    </source>
</evidence>
<keyword evidence="2 4" id="KW-0238">DNA-binding</keyword>
<dbReference type="OrthoDB" id="8535430at2"/>
<dbReference type="Gene3D" id="1.10.357.10">
    <property type="entry name" value="Tetracycline Repressor, domain 2"/>
    <property type="match status" value="1"/>
</dbReference>
<evidence type="ECO:0000313" key="7">
    <source>
        <dbReference type="Proteomes" id="UP000240481"/>
    </source>
</evidence>
<dbReference type="EMBL" id="PYLZ01000001">
    <property type="protein sequence ID" value="PSW27117.1"/>
    <property type="molecule type" value="Genomic_DNA"/>
</dbReference>
<sequence length="199" mass="22595">MTTRSEQKKQQILKAASILFCEQGYGVSMDAIALKAEVSKQTVYAHFKTKDDLFDTCIRAKCVDNQLDDSLLEDTRTIDIVLKEFVLRFQSMLLSEEACQTYRAAVSQSETHPQLAKVYLQAGPQATTEMLAEYLQVQHDNHVIQLSIPAQDAAMQLLLMAHGKVLYWAYLGQKIEDSEQQNRGYLEACVDMFLKGYSR</sequence>
<keyword evidence="3" id="KW-0804">Transcription</keyword>
<keyword evidence="7" id="KW-1185">Reference proteome</keyword>
<dbReference type="Pfam" id="PF14246">
    <property type="entry name" value="TetR_C_7"/>
    <property type="match status" value="1"/>
</dbReference>